<name>A0A9W3CB26_RAPSA</name>
<organism evidence="3 4">
    <name type="scientific">Raphanus sativus</name>
    <name type="common">Radish</name>
    <name type="synonym">Raphanus raphanistrum var. sativus</name>
    <dbReference type="NCBI Taxonomy" id="3726"/>
    <lineage>
        <taxon>Eukaryota</taxon>
        <taxon>Viridiplantae</taxon>
        <taxon>Streptophyta</taxon>
        <taxon>Embryophyta</taxon>
        <taxon>Tracheophyta</taxon>
        <taxon>Spermatophyta</taxon>
        <taxon>Magnoliopsida</taxon>
        <taxon>eudicotyledons</taxon>
        <taxon>Gunneridae</taxon>
        <taxon>Pentapetalae</taxon>
        <taxon>rosids</taxon>
        <taxon>malvids</taxon>
        <taxon>Brassicales</taxon>
        <taxon>Brassicaceae</taxon>
        <taxon>Brassiceae</taxon>
        <taxon>Raphanus</taxon>
    </lineage>
</organism>
<dbReference type="OrthoDB" id="1101306at2759"/>
<reference evidence="3" key="1">
    <citation type="journal article" date="2019" name="Database">
        <title>The radish genome database (RadishGD): an integrated information resource for radish genomics.</title>
        <authorList>
            <person name="Yu H.J."/>
            <person name="Baek S."/>
            <person name="Lee Y.J."/>
            <person name="Cho A."/>
            <person name="Mun J.H."/>
        </authorList>
    </citation>
    <scope>NUCLEOTIDE SEQUENCE [LARGE SCALE GENOMIC DNA]</scope>
    <source>
        <strain evidence="3">cv. WK10039</strain>
    </source>
</reference>
<protein>
    <submittedName>
        <fullName evidence="4">Uncharacterized protein LOC108835724</fullName>
    </submittedName>
</protein>
<feature type="compositionally biased region" description="Polar residues" evidence="2">
    <location>
        <begin position="495"/>
        <end position="519"/>
    </location>
</feature>
<feature type="coiled-coil region" evidence="1">
    <location>
        <begin position="356"/>
        <end position="390"/>
    </location>
</feature>
<feature type="region of interest" description="Disordered" evidence="2">
    <location>
        <begin position="97"/>
        <end position="186"/>
    </location>
</feature>
<evidence type="ECO:0000256" key="1">
    <source>
        <dbReference type="SAM" id="Coils"/>
    </source>
</evidence>
<keyword evidence="1" id="KW-0175">Coiled coil</keyword>
<sequence length="519" mass="57361">MVLEEQEWASFDRQRVDRQRERIARADWSMDVPCLVGPGKRLKLPLMGKAPKACPSYGEILRAQLRGKSFGSTSVPEKKEAELQGSLVGVTTTVSTDPLVEGANDGRLIEPALEADQSKKKKKRKKKRTDRRVADNSDGETDPVEKEVVSGDRSIDQVDENGDPIEKGSVASAVGKRKDPIGESSLEPRGKILKTLHDHLISSSKEIALPASHLLPWGGLGPPSSKLPSASSERWTFCHDADGSFVNDPDACAKLVSQIRVDGRMMPPVSELVFPDGFIRSAQADVEAIFRKNLLVWDYERTLRSMSSDLATAGAEIEAKDAEIDRLKGRALEKSKEMIAERSRYSLERKQDARATKDLKEALAIAHSKVARLEAEAEDLKKTMEFAKQVHRRDIASQTSRISAAANECFDKFRRYMIDRDRREEKLILHSEASGTLASMDVLKDFGTTIPKELIDTLTANEAEFRREMEEVTVEVITEQDFVLPRFSSLVVSPGLNQSDSSQEPTAAATGASSSDKVA</sequence>
<dbReference type="RefSeq" id="XP_056848674.1">
    <property type="nucleotide sequence ID" value="XM_056992694.1"/>
</dbReference>
<feature type="compositionally biased region" description="Basic and acidic residues" evidence="2">
    <location>
        <begin position="143"/>
        <end position="156"/>
    </location>
</feature>
<dbReference type="GeneID" id="108835724"/>
<dbReference type="KEGG" id="rsz:108835724"/>
<proteinExistence type="predicted"/>
<keyword evidence="3" id="KW-1185">Reference proteome</keyword>
<accession>A0A9W3CB26</accession>
<feature type="region of interest" description="Disordered" evidence="2">
    <location>
        <begin position="494"/>
        <end position="519"/>
    </location>
</feature>
<evidence type="ECO:0000313" key="3">
    <source>
        <dbReference type="Proteomes" id="UP000504610"/>
    </source>
</evidence>
<dbReference type="AlphaFoldDB" id="A0A9W3CB26"/>
<reference evidence="4" key="2">
    <citation type="submission" date="2025-08" db="UniProtKB">
        <authorList>
            <consortium name="RefSeq"/>
        </authorList>
    </citation>
    <scope>IDENTIFICATION</scope>
    <source>
        <tissue evidence="4">Leaf</tissue>
    </source>
</reference>
<feature type="compositionally biased region" description="Basic residues" evidence="2">
    <location>
        <begin position="119"/>
        <end position="130"/>
    </location>
</feature>
<evidence type="ECO:0000313" key="4">
    <source>
        <dbReference type="RefSeq" id="XP_056848674.1"/>
    </source>
</evidence>
<feature type="compositionally biased region" description="Basic and acidic residues" evidence="2">
    <location>
        <begin position="176"/>
        <end position="186"/>
    </location>
</feature>
<dbReference type="Proteomes" id="UP000504610">
    <property type="component" value="Chromosome 8"/>
</dbReference>
<gene>
    <name evidence="4" type="primary">LOC108835724</name>
</gene>
<evidence type="ECO:0000256" key="2">
    <source>
        <dbReference type="SAM" id="MobiDB-lite"/>
    </source>
</evidence>